<keyword evidence="2" id="KW-1185">Reference proteome</keyword>
<dbReference type="Proteomes" id="UP001319200">
    <property type="component" value="Unassembled WGS sequence"/>
</dbReference>
<accession>A0AAP2DIA8</accession>
<dbReference type="RefSeq" id="WP_254159954.1">
    <property type="nucleotide sequence ID" value="NZ_JAHESF010000001.1"/>
</dbReference>
<dbReference type="EMBL" id="JAHESF010000001">
    <property type="protein sequence ID" value="MBT1695532.1"/>
    <property type="molecule type" value="Genomic_DNA"/>
</dbReference>
<comment type="caution">
    <text evidence="1">The sequence shown here is derived from an EMBL/GenBank/DDBJ whole genome shotgun (WGS) entry which is preliminary data.</text>
</comment>
<organism evidence="1 2">
    <name type="scientific">Chryseosolibacter histidini</name>
    <dbReference type="NCBI Taxonomy" id="2782349"/>
    <lineage>
        <taxon>Bacteria</taxon>
        <taxon>Pseudomonadati</taxon>
        <taxon>Bacteroidota</taxon>
        <taxon>Cytophagia</taxon>
        <taxon>Cytophagales</taxon>
        <taxon>Chryseotaleaceae</taxon>
        <taxon>Chryseosolibacter</taxon>
    </lineage>
</organism>
<gene>
    <name evidence="1" type="ORF">KK083_01505</name>
</gene>
<proteinExistence type="predicted"/>
<evidence type="ECO:0000313" key="2">
    <source>
        <dbReference type="Proteomes" id="UP001319200"/>
    </source>
</evidence>
<evidence type="ECO:0000313" key="1">
    <source>
        <dbReference type="EMBL" id="MBT1695532.1"/>
    </source>
</evidence>
<dbReference type="AlphaFoldDB" id="A0AAP2DIA8"/>
<name>A0AAP2DIA8_9BACT</name>
<reference evidence="1 2" key="1">
    <citation type="submission" date="2021-05" db="EMBL/GenBank/DDBJ databases">
        <title>A Polyphasic approach of four new species of the genus Ohtaekwangia: Ohtaekwangia histidinii sp. nov., Ohtaekwangia cretensis sp. nov., Ohtaekwangia indiensis sp. nov., Ohtaekwangia reichenbachii sp. nov. from diverse environment.</title>
        <authorList>
            <person name="Octaviana S."/>
        </authorList>
    </citation>
    <scope>NUCLEOTIDE SEQUENCE [LARGE SCALE GENOMIC DNA]</scope>
    <source>
        <strain evidence="1 2">PWU4</strain>
    </source>
</reference>
<protein>
    <submittedName>
        <fullName evidence="1">Uncharacterized protein</fullName>
    </submittedName>
</protein>
<sequence length="79" mass="9226">MNYANEMISNILIFRTDVQEDSDLKRLELILSRDRRIQAWNVDRDDVDRVLRIKSQGLCAEDVVKIIGHAGFFCEELTD</sequence>